<dbReference type="SUPFAM" id="SSF50370">
    <property type="entry name" value="Ricin B-like lectins"/>
    <property type="match status" value="1"/>
</dbReference>
<protein>
    <recommendedName>
        <fullName evidence="1">Ricin B lectin domain-containing protein</fullName>
    </recommendedName>
</protein>
<dbReference type="EMBL" id="BOMV01000078">
    <property type="protein sequence ID" value="GIF00026.1"/>
    <property type="molecule type" value="Genomic_DNA"/>
</dbReference>
<keyword evidence="3" id="KW-1185">Reference proteome</keyword>
<gene>
    <name evidence="2" type="ORF">Ari01nite_74900</name>
</gene>
<reference evidence="2" key="1">
    <citation type="submission" date="2021-01" db="EMBL/GenBank/DDBJ databases">
        <title>Whole genome shotgun sequence of Actinoplanes rishiriensis NBRC 108556.</title>
        <authorList>
            <person name="Komaki H."/>
            <person name="Tamura T."/>
        </authorList>
    </citation>
    <scope>NUCLEOTIDE SEQUENCE</scope>
    <source>
        <strain evidence="2">NBRC 108556</strain>
    </source>
</reference>
<dbReference type="AlphaFoldDB" id="A0A919N0T1"/>
<dbReference type="InterPro" id="IPR000772">
    <property type="entry name" value="Ricin_B_lectin"/>
</dbReference>
<organism evidence="2 3">
    <name type="scientific">Paractinoplanes rishiriensis</name>
    <dbReference type="NCBI Taxonomy" id="1050105"/>
    <lineage>
        <taxon>Bacteria</taxon>
        <taxon>Bacillati</taxon>
        <taxon>Actinomycetota</taxon>
        <taxon>Actinomycetes</taxon>
        <taxon>Micromonosporales</taxon>
        <taxon>Micromonosporaceae</taxon>
        <taxon>Paractinoplanes</taxon>
    </lineage>
</organism>
<dbReference type="InterPro" id="IPR035992">
    <property type="entry name" value="Ricin_B-like_lectins"/>
</dbReference>
<accession>A0A919N0T1</accession>
<sequence length="107" mass="11088">MEPARFGRRVAPVVVAAVATPAAITVAVTTSRAATIDRAAQQWRFVDAGSGYYQIRSAHSGKVLELPDATDGTQLVQNAPVSGNTHPAADIPAMLRTHAGPQASIGL</sequence>
<proteinExistence type="predicted"/>
<evidence type="ECO:0000259" key="1">
    <source>
        <dbReference type="Pfam" id="PF14200"/>
    </source>
</evidence>
<dbReference type="CDD" id="cd00161">
    <property type="entry name" value="beta-trefoil_Ricin-like"/>
    <property type="match status" value="1"/>
</dbReference>
<evidence type="ECO:0000313" key="2">
    <source>
        <dbReference type="EMBL" id="GIF00026.1"/>
    </source>
</evidence>
<evidence type="ECO:0000313" key="3">
    <source>
        <dbReference type="Proteomes" id="UP000636960"/>
    </source>
</evidence>
<dbReference type="Proteomes" id="UP000636960">
    <property type="component" value="Unassembled WGS sequence"/>
</dbReference>
<dbReference type="Pfam" id="PF14200">
    <property type="entry name" value="RicinB_lectin_2"/>
    <property type="match status" value="1"/>
</dbReference>
<dbReference type="Gene3D" id="2.80.10.50">
    <property type="match status" value="1"/>
</dbReference>
<name>A0A919N0T1_9ACTN</name>
<comment type="caution">
    <text evidence="2">The sequence shown here is derived from an EMBL/GenBank/DDBJ whole genome shotgun (WGS) entry which is preliminary data.</text>
</comment>
<dbReference type="RefSeq" id="WP_239163340.1">
    <property type="nucleotide sequence ID" value="NZ_BOMV01000078.1"/>
</dbReference>
<feature type="domain" description="Ricin B lectin" evidence="1">
    <location>
        <begin position="34"/>
        <end position="77"/>
    </location>
</feature>